<evidence type="ECO:0000313" key="4">
    <source>
        <dbReference type="Proteomes" id="UP000027920"/>
    </source>
</evidence>
<accession>A0A072PTY4</accession>
<dbReference type="VEuPathDB" id="FungiDB:A1O9_01557"/>
<dbReference type="InterPro" id="IPR004043">
    <property type="entry name" value="LCCL"/>
</dbReference>
<feature type="domain" description="LCCL" evidence="2">
    <location>
        <begin position="220"/>
        <end position="270"/>
    </location>
</feature>
<feature type="transmembrane region" description="Helical" evidence="1">
    <location>
        <begin position="421"/>
        <end position="441"/>
    </location>
</feature>
<dbReference type="HOGENOM" id="CLU_011125_1_1_1"/>
<feature type="transmembrane region" description="Helical" evidence="1">
    <location>
        <begin position="320"/>
        <end position="337"/>
    </location>
</feature>
<evidence type="ECO:0000313" key="3">
    <source>
        <dbReference type="EMBL" id="KEF63579.1"/>
    </source>
</evidence>
<dbReference type="OrthoDB" id="441660at2759"/>
<keyword evidence="1" id="KW-0472">Membrane</keyword>
<dbReference type="SUPFAM" id="SSF69848">
    <property type="entry name" value="LCCL domain"/>
    <property type="match status" value="1"/>
</dbReference>
<proteinExistence type="predicted"/>
<protein>
    <recommendedName>
        <fullName evidence="2">LCCL domain-containing protein</fullName>
    </recommendedName>
</protein>
<gene>
    <name evidence="3" type="ORF">A1O9_01557</name>
</gene>
<dbReference type="SMART" id="SM00603">
    <property type="entry name" value="LCCL"/>
    <property type="match status" value="1"/>
</dbReference>
<dbReference type="PANTHER" id="PTHR31331:SF8">
    <property type="entry name" value="LCCL DOMAIN PROTEIN (AFU_ORTHOLOGUE AFUA_5G02970)"/>
    <property type="match status" value="1"/>
</dbReference>
<organism evidence="3 4">
    <name type="scientific">Exophiala aquamarina CBS 119918</name>
    <dbReference type="NCBI Taxonomy" id="1182545"/>
    <lineage>
        <taxon>Eukaryota</taxon>
        <taxon>Fungi</taxon>
        <taxon>Dikarya</taxon>
        <taxon>Ascomycota</taxon>
        <taxon>Pezizomycotina</taxon>
        <taxon>Eurotiomycetes</taxon>
        <taxon>Chaetothyriomycetidae</taxon>
        <taxon>Chaetothyriales</taxon>
        <taxon>Herpotrichiellaceae</taxon>
        <taxon>Exophiala</taxon>
    </lineage>
</organism>
<dbReference type="Proteomes" id="UP000027920">
    <property type="component" value="Unassembled WGS sequence"/>
</dbReference>
<sequence length="645" mass="71204">MGPTYRDEDEAYVADIPALTDDETDSLPESRDLHIRSASETSETALPIPIWLRESASTFKYKWVPLPVRKTSRAVIIWVKGPIPPQILRIEPIFPKLQRAPIALLDRYAPKKKQRFILLAALYAAWFLTWSLMLKSHSTSGFIKGYGRPRNLWCGANFWNEGNGCGLNGNQCRPFSSAHLAFRCPANCLGTHLLEERIVGNISLRYEGLVVGGPNPDEPGSLAVYRADSFICQAAIHAGVITEATGGCGVASLIGSHHNYESSNAHGVKSTSFPATFPRSFTFQGLNSSQAQCPTDSRWPLFAVTAVALVILSLFTTSPGVFFFSTFVILFFHVGLVSDPPNTANFYESISKLLERLLPAAFISYILYRTSAIPLLKGLNAQIEKTVLYLGFAFIGALNNYTFAPLIPIERLTPHDLAQPGAALALTIIITTVVAIIIGQIHYIRLSGNMPKYLAIYASFGLALIILLLLPGQRLRIHHYILALVFMPGTGFPTRPGLIYQGLLLGLFVNGVARWGFASIIQTPAALGEEGGGNGGSWWGAKSPNVTAVVGPTASNITFNWGRLPIDTGIDGVSILINDVERWRGYTDEELYWEQEQVTLDRRELDNDYEPEFFRFAWMNGNSAGRYSRPGVWDKNGVWHEGHRK</sequence>
<dbReference type="PROSITE" id="PS50820">
    <property type="entry name" value="LCCL"/>
    <property type="match status" value="1"/>
</dbReference>
<dbReference type="EMBL" id="AMGV01000001">
    <property type="protein sequence ID" value="KEF63579.1"/>
    <property type="molecule type" value="Genomic_DNA"/>
</dbReference>
<feature type="transmembrane region" description="Helical" evidence="1">
    <location>
        <begin position="453"/>
        <end position="470"/>
    </location>
</feature>
<feature type="transmembrane region" description="Helical" evidence="1">
    <location>
        <begin position="388"/>
        <end position="409"/>
    </location>
</feature>
<keyword evidence="1" id="KW-0812">Transmembrane</keyword>
<reference evidence="3 4" key="1">
    <citation type="submission" date="2013-03" db="EMBL/GenBank/DDBJ databases">
        <title>The Genome Sequence of Exophiala aquamarina CBS 119918.</title>
        <authorList>
            <consortium name="The Broad Institute Genomics Platform"/>
            <person name="Cuomo C."/>
            <person name="de Hoog S."/>
            <person name="Gorbushina A."/>
            <person name="Walker B."/>
            <person name="Young S.K."/>
            <person name="Zeng Q."/>
            <person name="Gargeya S."/>
            <person name="Fitzgerald M."/>
            <person name="Haas B."/>
            <person name="Abouelleil A."/>
            <person name="Allen A.W."/>
            <person name="Alvarado L."/>
            <person name="Arachchi H.M."/>
            <person name="Berlin A.M."/>
            <person name="Chapman S.B."/>
            <person name="Gainer-Dewar J."/>
            <person name="Goldberg J."/>
            <person name="Griggs A."/>
            <person name="Gujja S."/>
            <person name="Hansen M."/>
            <person name="Howarth C."/>
            <person name="Imamovic A."/>
            <person name="Ireland A."/>
            <person name="Larimer J."/>
            <person name="McCowan C."/>
            <person name="Murphy C."/>
            <person name="Pearson M."/>
            <person name="Poon T.W."/>
            <person name="Priest M."/>
            <person name="Roberts A."/>
            <person name="Saif S."/>
            <person name="Shea T."/>
            <person name="Sisk P."/>
            <person name="Sykes S."/>
            <person name="Wortman J."/>
            <person name="Nusbaum C."/>
            <person name="Birren B."/>
        </authorList>
    </citation>
    <scope>NUCLEOTIDE SEQUENCE [LARGE SCALE GENOMIC DNA]</scope>
    <source>
        <strain evidence="3 4">CBS 119918</strain>
    </source>
</reference>
<dbReference type="RefSeq" id="XP_013266169.1">
    <property type="nucleotide sequence ID" value="XM_013410715.1"/>
</dbReference>
<dbReference type="GeneID" id="25276503"/>
<keyword evidence="1" id="KW-1133">Transmembrane helix</keyword>
<keyword evidence="4" id="KW-1185">Reference proteome</keyword>
<feature type="transmembrane region" description="Helical" evidence="1">
    <location>
        <begin position="116"/>
        <end position="134"/>
    </location>
</feature>
<evidence type="ECO:0000256" key="1">
    <source>
        <dbReference type="SAM" id="Phobius"/>
    </source>
</evidence>
<dbReference type="InterPro" id="IPR051957">
    <property type="entry name" value="CRISP-LCCL_domain"/>
</dbReference>
<name>A0A072PTY4_9EURO</name>
<dbReference type="PANTHER" id="PTHR31331">
    <property type="entry name" value="LCCL DOMAIN PROTEIN (AFU_ORTHOLOGUE AFUA_5G08630)"/>
    <property type="match status" value="1"/>
</dbReference>
<dbReference type="AlphaFoldDB" id="A0A072PTY4"/>
<evidence type="ECO:0000259" key="2">
    <source>
        <dbReference type="PROSITE" id="PS50820"/>
    </source>
</evidence>
<dbReference type="InterPro" id="IPR036609">
    <property type="entry name" value="LCCL_sf"/>
</dbReference>
<comment type="caution">
    <text evidence="3">The sequence shown here is derived from an EMBL/GenBank/DDBJ whole genome shotgun (WGS) entry which is preliminary data.</text>
</comment>
<dbReference type="Gene3D" id="2.170.130.20">
    <property type="entry name" value="LCCL-like domain"/>
    <property type="match status" value="1"/>
</dbReference>
<dbReference type="Pfam" id="PF03815">
    <property type="entry name" value="LCCL"/>
    <property type="match status" value="1"/>
</dbReference>